<dbReference type="EMBL" id="BAAARJ010000018">
    <property type="protein sequence ID" value="GAA2630009.1"/>
    <property type="molecule type" value="Genomic_DNA"/>
</dbReference>
<accession>A0ABP6CZJ6</accession>
<feature type="region of interest" description="Disordered" evidence="1">
    <location>
        <begin position="1"/>
        <end position="27"/>
    </location>
</feature>
<protein>
    <recommendedName>
        <fullName evidence="2">4Fe-4S Wbl-type domain-containing protein</fullName>
    </recommendedName>
</protein>
<sequence>MTTTWQAKTPCRTDPDFWHPEGSSRSQTYRDDADLAAWVCRNRCYVRQQCLTSILRAEQGLPLSQRHGIAGGLAPAERAALATTTTPTRTAA</sequence>
<dbReference type="Proteomes" id="UP001501447">
    <property type="component" value="Unassembled WGS sequence"/>
</dbReference>
<organism evidence="3 4">
    <name type="scientific">Streptomyces axinellae</name>
    <dbReference type="NCBI Taxonomy" id="552788"/>
    <lineage>
        <taxon>Bacteria</taxon>
        <taxon>Bacillati</taxon>
        <taxon>Actinomycetota</taxon>
        <taxon>Actinomycetes</taxon>
        <taxon>Kitasatosporales</taxon>
        <taxon>Streptomycetaceae</taxon>
        <taxon>Streptomyces</taxon>
    </lineage>
</organism>
<feature type="domain" description="4Fe-4S Wbl-type" evidence="2">
    <location>
        <begin position="10"/>
        <end position="80"/>
    </location>
</feature>
<proteinExistence type="predicted"/>
<dbReference type="RefSeq" id="WP_344568973.1">
    <property type="nucleotide sequence ID" value="NZ_BAAARJ010000018.1"/>
</dbReference>
<evidence type="ECO:0000313" key="3">
    <source>
        <dbReference type="EMBL" id="GAA2630009.1"/>
    </source>
</evidence>
<dbReference type="PROSITE" id="PS51674">
    <property type="entry name" value="4FE4S_WBL"/>
    <property type="match status" value="1"/>
</dbReference>
<reference evidence="4" key="1">
    <citation type="journal article" date="2019" name="Int. J. Syst. Evol. Microbiol.">
        <title>The Global Catalogue of Microorganisms (GCM) 10K type strain sequencing project: providing services to taxonomists for standard genome sequencing and annotation.</title>
        <authorList>
            <consortium name="The Broad Institute Genomics Platform"/>
            <consortium name="The Broad Institute Genome Sequencing Center for Infectious Disease"/>
            <person name="Wu L."/>
            <person name="Ma J."/>
        </authorList>
    </citation>
    <scope>NUCLEOTIDE SEQUENCE [LARGE SCALE GENOMIC DNA]</scope>
    <source>
        <strain evidence="4">JCM 16373</strain>
    </source>
</reference>
<evidence type="ECO:0000259" key="2">
    <source>
        <dbReference type="PROSITE" id="PS51674"/>
    </source>
</evidence>
<dbReference type="InterPro" id="IPR034768">
    <property type="entry name" value="4FE4S_WBL"/>
</dbReference>
<keyword evidence="4" id="KW-1185">Reference proteome</keyword>
<gene>
    <name evidence="3" type="ORF">GCM10009863_51820</name>
</gene>
<comment type="caution">
    <text evidence="3">The sequence shown here is derived from an EMBL/GenBank/DDBJ whole genome shotgun (WGS) entry which is preliminary data.</text>
</comment>
<evidence type="ECO:0000313" key="4">
    <source>
        <dbReference type="Proteomes" id="UP001501447"/>
    </source>
</evidence>
<dbReference type="Pfam" id="PF02467">
    <property type="entry name" value="Whib"/>
    <property type="match status" value="1"/>
</dbReference>
<name>A0ABP6CZJ6_9ACTN</name>
<evidence type="ECO:0000256" key="1">
    <source>
        <dbReference type="SAM" id="MobiDB-lite"/>
    </source>
</evidence>